<sequence length="185" mass="20162">MTTENGFGPDETALDSAGLPAVPVSAGALIFDRAGRLLILKPTYKSGWTIPGGVMEADGETPWDACRREVAEECGLHIGVGHPARLACMDFRRPRPGKPGGIRYLFDCDAFSDASLATIMVQSEEIAEHRFADLPTALTMLRKPIRRRVRAATRRHTLCYLEDGRPVQGVMTAGTLLSRRSVVGR</sequence>
<keyword evidence="2 4" id="KW-0378">Hydrolase</keyword>
<dbReference type="EC" id="3.6.-.-" evidence="4"/>
<dbReference type="PANTHER" id="PTHR43046">
    <property type="entry name" value="GDP-MANNOSE MANNOSYL HYDROLASE"/>
    <property type="match status" value="1"/>
</dbReference>
<dbReference type="Pfam" id="PF00293">
    <property type="entry name" value="NUDIX"/>
    <property type="match status" value="1"/>
</dbReference>
<reference evidence="5" key="1">
    <citation type="submission" date="2023-07" db="EMBL/GenBank/DDBJ databases">
        <title>30 novel species of actinomycetes from the DSMZ collection.</title>
        <authorList>
            <person name="Nouioui I."/>
        </authorList>
    </citation>
    <scope>NUCLEOTIDE SEQUENCE [LARGE SCALE GENOMIC DNA]</scope>
    <source>
        <strain evidence="5">DSM 45834</strain>
    </source>
</reference>
<dbReference type="SUPFAM" id="SSF55811">
    <property type="entry name" value="Nudix"/>
    <property type="match status" value="1"/>
</dbReference>
<evidence type="ECO:0000256" key="1">
    <source>
        <dbReference type="ARBA" id="ARBA00001946"/>
    </source>
</evidence>
<gene>
    <name evidence="4" type="ORF">RM445_24165</name>
</gene>
<comment type="cofactor">
    <cofactor evidence="1">
        <name>Mg(2+)</name>
        <dbReference type="ChEBI" id="CHEBI:18420"/>
    </cofactor>
</comment>
<accession>A0ABU2NF83</accession>
<name>A0ABU2NF83_9PSEU</name>
<keyword evidence="5" id="KW-1185">Reference proteome</keyword>
<dbReference type="InterPro" id="IPR015797">
    <property type="entry name" value="NUDIX_hydrolase-like_dom_sf"/>
</dbReference>
<organism evidence="4 5">
    <name type="scientific">Pseudonocardia charpentierae</name>
    <dbReference type="NCBI Taxonomy" id="3075545"/>
    <lineage>
        <taxon>Bacteria</taxon>
        <taxon>Bacillati</taxon>
        <taxon>Actinomycetota</taxon>
        <taxon>Actinomycetes</taxon>
        <taxon>Pseudonocardiales</taxon>
        <taxon>Pseudonocardiaceae</taxon>
        <taxon>Pseudonocardia</taxon>
    </lineage>
</organism>
<evidence type="ECO:0000313" key="5">
    <source>
        <dbReference type="Proteomes" id="UP001183202"/>
    </source>
</evidence>
<proteinExistence type="predicted"/>
<dbReference type="GO" id="GO:0016787">
    <property type="term" value="F:hydrolase activity"/>
    <property type="evidence" value="ECO:0007669"/>
    <property type="project" value="UniProtKB-KW"/>
</dbReference>
<feature type="domain" description="Nudix hydrolase" evidence="3">
    <location>
        <begin position="21"/>
        <end position="154"/>
    </location>
</feature>
<protein>
    <submittedName>
        <fullName evidence="4">NUDIX hydrolase</fullName>
        <ecNumber evidence="4">3.6.-.-</ecNumber>
    </submittedName>
</protein>
<comment type="caution">
    <text evidence="4">The sequence shown here is derived from an EMBL/GenBank/DDBJ whole genome shotgun (WGS) entry which is preliminary data.</text>
</comment>
<dbReference type="PANTHER" id="PTHR43046:SF14">
    <property type="entry name" value="MUTT_NUDIX FAMILY PROTEIN"/>
    <property type="match status" value="1"/>
</dbReference>
<dbReference type="Gene3D" id="3.90.79.10">
    <property type="entry name" value="Nucleoside Triphosphate Pyrophosphohydrolase"/>
    <property type="match status" value="1"/>
</dbReference>
<dbReference type="EMBL" id="JAVREJ010000020">
    <property type="protein sequence ID" value="MDT0352623.1"/>
    <property type="molecule type" value="Genomic_DNA"/>
</dbReference>
<dbReference type="PROSITE" id="PS51462">
    <property type="entry name" value="NUDIX"/>
    <property type="match status" value="1"/>
</dbReference>
<dbReference type="InterPro" id="IPR000086">
    <property type="entry name" value="NUDIX_hydrolase_dom"/>
</dbReference>
<evidence type="ECO:0000259" key="3">
    <source>
        <dbReference type="PROSITE" id="PS51462"/>
    </source>
</evidence>
<dbReference type="RefSeq" id="WP_311559130.1">
    <property type="nucleotide sequence ID" value="NZ_JAVREJ010000020.1"/>
</dbReference>
<evidence type="ECO:0000313" key="4">
    <source>
        <dbReference type="EMBL" id="MDT0352623.1"/>
    </source>
</evidence>
<dbReference type="CDD" id="cd18876">
    <property type="entry name" value="NUDIX_Hydrolase"/>
    <property type="match status" value="1"/>
</dbReference>
<dbReference type="Proteomes" id="UP001183202">
    <property type="component" value="Unassembled WGS sequence"/>
</dbReference>
<evidence type="ECO:0000256" key="2">
    <source>
        <dbReference type="ARBA" id="ARBA00022801"/>
    </source>
</evidence>